<dbReference type="InterPro" id="IPR003779">
    <property type="entry name" value="CMD-like"/>
</dbReference>
<dbReference type="AlphaFoldDB" id="A0A9Q2NVL2"/>
<dbReference type="Pfam" id="PF02627">
    <property type="entry name" value="CMD"/>
    <property type="match status" value="1"/>
</dbReference>
<evidence type="ECO:0000313" key="3">
    <source>
        <dbReference type="EMBL" id="MBM2419322.1"/>
    </source>
</evidence>
<feature type="domain" description="Carboxymuconolactone decarboxylase-like" evidence="1">
    <location>
        <begin position="31"/>
        <end position="114"/>
    </location>
</feature>
<protein>
    <recommendedName>
        <fullName evidence="1">Carboxymuconolactone decarboxylase-like domain-containing protein</fullName>
    </recommendedName>
</protein>
<dbReference type="SUPFAM" id="SSF69118">
    <property type="entry name" value="AhpD-like"/>
    <property type="match status" value="1"/>
</dbReference>
<dbReference type="RefSeq" id="WP_138487582.1">
    <property type="nucleotide sequence ID" value="NZ_JAFBWU010000017.1"/>
</dbReference>
<evidence type="ECO:0000313" key="5">
    <source>
        <dbReference type="Proteomes" id="UP000809440"/>
    </source>
</evidence>
<accession>A0A9Q2NVL2</accession>
<sequence length="138" mass="15209">MTPEGKAELDKIREVRGYTLPVHDYLAELDPEMLRRYGALASYTLFGPEDGRAMDLKTRFLVLVGVTTAVKGDSEGVEWAAIRAIENGATWKEVYEAAFMAALPGGIPAFEASCHTFNKMQEGKGRVDLKVPEEDVNT</sequence>
<dbReference type="GO" id="GO:0051920">
    <property type="term" value="F:peroxiredoxin activity"/>
    <property type="evidence" value="ECO:0007669"/>
    <property type="project" value="InterPro"/>
</dbReference>
<evidence type="ECO:0000259" key="1">
    <source>
        <dbReference type="Pfam" id="PF02627"/>
    </source>
</evidence>
<proteinExistence type="predicted"/>
<dbReference type="Proteomes" id="UP000809440">
    <property type="component" value="Unassembled WGS sequence"/>
</dbReference>
<evidence type="ECO:0000313" key="2">
    <source>
        <dbReference type="EMBL" id="MBM2414651.1"/>
    </source>
</evidence>
<gene>
    <name evidence="2" type="ORF">JQX41_20205</name>
    <name evidence="3" type="ORF">JQX48_20225</name>
</gene>
<name>A0A9Q2NVL2_9RHOB</name>
<comment type="caution">
    <text evidence="2">The sequence shown here is derived from an EMBL/GenBank/DDBJ whole genome shotgun (WGS) entry which is preliminary data.</text>
</comment>
<organism evidence="2 4">
    <name type="scientific">Marivita cryptomonadis</name>
    <dbReference type="NCBI Taxonomy" id="505252"/>
    <lineage>
        <taxon>Bacteria</taxon>
        <taxon>Pseudomonadati</taxon>
        <taxon>Pseudomonadota</taxon>
        <taxon>Alphaproteobacteria</taxon>
        <taxon>Rhodobacterales</taxon>
        <taxon>Roseobacteraceae</taxon>
        <taxon>Marivita</taxon>
    </lineage>
</organism>
<dbReference type="Proteomes" id="UP000755667">
    <property type="component" value="Unassembled WGS sequence"/>
</dbReference>
<keyword evidence="5" id="KW-1185">Reference proteome</keyword>
<dbReference type="EMBL" id="JAFBXF010000017">
    <property type="protein sequence ID" value="MBM2419322.1"/>
    <property type="molecule type" value="Genomic_DNA"/>
</dbReference>
<evidence type="ECO:0000313" key="4">
    <source>
        <dbReference type="Proteomes" id="UP000755667"/>
    </source>
</evidence>
<dbReference type="InterPro" id="IPR029032">
    <property type="entry name" value="AhpD-like"/>
</dbReference>
<reference evidence="2 5" key="1">
    <citation type="submission" date="2021-01" db="EMBL/GenBank/DDBJ databases">
        <title>Diatom-associated Roseobacters Show Island Model of Population Structure.</title>
        <authorList>
            <person name="Qu L."/>
            <person name="Feng X."/>
            <person name="Chen Y."/>
            <person name="Li L."/>
            <person name="Wang X."/>
            <person name="Hu Z."/>
            <person name="Wang H."/>
            <person name="Luo H."/>
        </authorList>
    </citation>
    <scope>NUCLEOTIDE SEQUENCE</scope>
    <source>
        <strain evidence="3 5">CC28-63</strain>
        <strain evidence="2">CC28-69</strain>
    </source>
</reference>
<dbReference type="Gene3D" id="1.20.1290.10">
    <property type="entry name" value="AhpD-like"/>
    <property type="match status" value="1"/>
</dbReference>
<dbReference type="EMBL" id="JAFBXE010000017">
    <property type="protein sequence ID" value="MBM2414651.1"/>
    <property type="molecule type" value="Genomic_DNA"/>
</dbReference>